<evidence type="ECO:0008006" key="3">
    <source>
        <dbReference type="Google" id="ProtNLM"/>
    </source>
</evidence>
<feature type="non-terminal residue" evidence="1">
    <location>
        <position position="101"/>
    </location>
</feature>
<dbReference type="Gene3D" id="3.40.50.1820">
    <property type="entry name" value="alpha/beta hydrolase"/>
    <property type="match status" value="1"/>
</dbReference>
<evidence type="ECO:0000313" key="2">
    <source>
        <dbReference type="Proteomes" id="UP000034852"/>
    </source>
</evidence>
<protein>
    <recommendedName>
        <fullName evidence="3">Peptidase S9 prolyl oligopeptidase catalytic domain-containing protein</fullName>
    </recommendedName>
</protein>
<name>A0A0G0K1H0_9BACT</name>
<proteinExistence type="predicted"/>
<dbReference type="Proteomes" id="UP000034852">
    <property type="component" value="Unassembled WGS sequence"/>
</dbReference>
<organism evidence="1 2">
    <name type="scientific">candidate division WS6 bacterium GW2011_GWA2_37_6</name>
    <dbReference type="NCBI Taxonomy" id="1619087"/>
    <lineage>
        <taxon>Bacteria</taxon>
        <taxon>Candidatus Dojkabacteria</taxon>
    </lineage>
</organism>
<dbReference type="EMBL" id="LBTH01000056">
    <property type="protein sequence ID" value="KKQ34501.1"/>
    <property type="molecule type" value="Genomic_DNA"/>
</dbReference>
<dbReference type="SUPFAM" id="SSF53474">
    <property type="entry name" value="alpha/beta-Hydrolases"/>
    <property type="match status" value="1"/>
</dbReference>
<comment type="caution">
    <text evidence="1">The sequence shown here is derived from an EMBL/GenBank/DDBJ whole genome shotgun (WGS) entry which is preliminary data.</text>
</comment>
<dbReference type="InterPro" id="IPR029058">
    <property type="entry name" value="AB_hydrolase_fold"/>
</dbReference>
<accession>A0A0G0K1H0</accession>
<reference evidence="1 2" key="1">
    <citation type="journal article" date="2015" name="Nature">
        <title>rRNA introns, odd ribosomes, and small enigmatic genomes across a large radiation of phyla.</title>
        <authorList>
            <person name="Brown C.T."/>
            <person name="Hug L.A."/>
            <person name="Thomas B.C."/>
            <person name="Sharon I."/>
            <person name="Castelle C.J."/>
            <person name="Singh A."/>
            <person name="Wilkins M.J."/>
            <person name="Williams K.H."/>
            <person name="Banfield J.F."/>
        </authorList>
    </citation>
    <scope>NUCLEOTIDE SEQUENCE [LARGE SCALE GENOMIC DNA]</scope>
</reference>
<sequence>MSSNLKFLVLVSPVSNYKEQREMTGEVKYDKKWKKDGFVIEEDRQGNIYRIPFLFYEELAKIEGIELASNIVCPTLVIHGSADEDIPVEQSIEIAKEIISK</sequence>
<evidence type="ECO:0000313" key="1">
    <source>
        <dbReference type="EMBL" id="KKQ34501.1"/>
    </source>
</evidence>
<gene>
    <name evidence="1" type="ORF">US52_C0056G0001</name>
</gene>
<dbReference type="AlphaFoldDB" id="A0A0G0K1H0"/>